<feature type="compositionally biased region" description="Basic and acidic residues" evidence="1">
    <location>
        <begin position="187"/>
        <end position="206"/>
    </location>
</feature>
<name>A0A6A6J234_9PLEO</name>
<dbReference type="SUPFAM" id="SSF56112">
    <property type="entry name" value="Protein kinase-like (PK-like)"/>
    <property type="match status" value="2"/>
</dbReference>
<reference evidence="3" key="1">
    <citation type="journal article" date="2020" name="Stud. Mycol.">
        <title>101 Dothideomycetes genomes: a test case for predicting lifestyles and emergence of pathogens.</title>
        <authorList>
            <person name="Haridas S."/>
            <person name="Albert R."/>
            <person name="Binder M."/>
            <person name="Bloem J."/>
            <person name="Labutti K."/>
            <person name="Salamov A."/>
            <person name="Andreopoulos B."/>
            <person name="Baker S."/>
            <person name="Barry K."/>
            <person name="Bills G."/>
            <person name="Bluhm B."/>
            <person name="Cannon C."/>
            <person name="Castanera R."/>
            <person name="Culley D."/>
            <person name="Daum C."/>
            <person name="Ezra D."/>
            <person name="Gonzalez J."/>
            <person name="Henrissat B."/>
            <person name="Kuo A."/>
            <person name="Liang C."/>
            <person name="Lipzen A."/>
            <person name="Lutzoni F."/>
            <person name="Magnuson J."/>
            <person name="Mondo S."/>
            <person name="Nolan M."/>
            <person name="Ohm R."/>
            <person name="Pangilinan J."/>
            <person name="Park H.-J."/>
            <person name="Ramirez L."/>
            <person name="Alfaro M."/>
            <person name="Sun H."/>
            <person name="Tritt A."/>
            <person name="Yoshinaga Y."/>
            <person name="Zwiers L.-H."/>
            <person name="Turgeon B."/>
            <person name="Goodwin S."/>
            <person name="Spatafora J."/>
            <person name="Crous P."/>
            <person name="Grigoriev I."/>
        </authorList>
    </citation>
    <scope>NUCLEOTIDE SEQUENCE</scope>
    <source>
        <strain evidence="3">CBS 122368</strain>
    </source>
</reference>
<dbReference type="InterPro" id="IPR000719">
    <property type="entry name" value="Prot_kinase_dom"/>
</dbReference>
<dbReference type="RefSeq" id="XP_033690974.1">
    <property type="nucleotide sequence ID" value="XM_033832460.1"/>
</dbReference>
<dbReference type="OrthoDB" id="4062651at2759"/>
<keyword evidence="3" id="KW-0808">Transferase</keyword>
<dbReference type="EMBL" id="ML987189">
    <property type="protein sequence ID" value="KAF2255970.1"/>
    <property type="molecule type" value="Genomic_DNA"/>
</dbReference>
<proteinExistence type="predicted"/>
<organism evidence="3 4">
    <name type="scientific">Trematosphaeria pertusa</name>
    <dbReference type="NCBI Taxonomy" id="390896"/>
    <lineage>
        <taxon>Eukaryota</taxon>
        <taxon>Fungi</taxon>
        <taxon>Dikarya</taxon>
        <taxon>Ascomycota</taxon>
        <taxon>Pezizomycotina</taxon>
        <taxon>Dothideomycetes</taxon>
        <taxon>Pleosporomycetidae</taxon>
        <taxon>Pleosporales</taxon>
        <taxon>Massarineae</taxon>
        <taxon>Trematosphaeriaceae</taxon>
        <taxon>Trematosphaeria</taxon>
    </lineage>
</organism>
<dbReference type="AlphaFoldDB" id="A0A6A6J234"/>
<evidence type="ECO:0000259" key="2">
    <source>
        <dbReference type="PROSITE" id="PS50011"/>
    </source>
</evidence>
<feature type="domain" description="Protein kinase" evidence="2">
    <location>
        <begin position="664"/>
        <end position="1071"/>
    </location>
</feature>
<dbReference type="SMART" id="SM00220">
    <property type="entry name" value="S_TKc"/>
    <property type="match status" value="1"/>
</dbReference>
<evidence type="ECO:0000313" key="4">
    <source>
        <dbReference type="Proteomes" id="UP000800094"/>
    </source>
</evidence>
<dbReference type="GeneID" id="54585790"/>
<dbReference type="PROSITE" id="PS50011">
    <property type="entry name" value="PROTEIN_KINASE_DOM"/>
    <property type="match status" value="2"/>
</dbReference>
<keyword evidence="3" id="KW-0418">Kinase</keyword>
<dbReference type="PANTHER" id="PTHR37542">
    <property type="entry name" value="HELO DOMAIN-CONTAINING PROTEIN-RELATED"/>
    <property type="match status" value="1"/>
</dbReference>
<dbReference type="GO" id="GO:0004672">
    <property type="term" value="F:protein kinase activity"/>
    <property type="evidence" value="ECO:0007669"/>
    <property type="project" value="InterPro"/>
</dbReference>
<dbReference type="Gene3D" id="1.10.510.10">
    <property type="entry name" value="Transferase(Phosphotransferase) domain 1"/>
    <property type="match status" value="2"/>
</dbReference>
<feature type="domain" description="Protein kinase" evidence="2">
    <location>
        <begin position="187"/>
        <end position="514"/>
    </location>
</feature>
<gene>
    <name evidence="3" type="ORF">BU26DRAFT_557450</name>
</gene>
<evidence type="ECO:0000313" key="3">
    <source>
        <dbReference type="EMBL" id="KAF2255970.1"/>
    </source>
</evidence>
<accession>A0A6A6J234</accession>
<dbReference type="Pfam" id="PF00069">
    <property type="entry name" value="Pkinase"/>
    <property type="match status" value="1"/>
</dbReference>
<dbReference type="InterPro" id="IPR011009">
    <property type="entry name" value="Kinase-like_dom_sf"/>
</dbReference>
<protein>
    <submittedName>
        <fullName evidence="3">Kinase-like protein</fullName>
    </submittedName>
</protein>
<dbReference type="CDD" id="cd00180">
    <property type="entry name" value="PKc"/>
    <property type="match status" value="1"/>
</dbReference>
<keyword evidence="4" id="KW-1185">Reference proteome</keyword>
<feature type="region of interest" description="Disordered" evidence="1">
    <location>
        <begin position="186"/>
        <end position="210"/>
    </location>
</feature>
<sequence length="1071" mass="122253">MTLEELNHLEEDIRQRVLQNRDDQDFVPYCWLVDLLEEERIRKVLDETKIEVWRRPVFAAAIRADAMRIFGTLVLMKIPHLMSDFITCEVTDGYLPMNIEGVQEILGKPRFEGRLREIREEQQSERRKKDGSYDEEIKDLEARIAPIDGWATTFVQKQFIFLSPDFSRSRAHRTIFDKRPLPFLRPRPSDTDRREGHFGEVSEEKLPPPIFGDDGQKSLSVIRKQLKSRVINKYLDEERCLRLLNVLSHPNILELFGSYTYSGAHNFLFPMANLGDLHDLLEHAPPPAFLTDSSRGTASSASQIKEEAFYEAACGLASALEKLHYYSNEDLKLDLIGCHHDLKPRNILVHDSKFILADFGLSTMKDSIADPETLARDRDHYFNPPEAQDYFTFEKYPVGPPSDVWSFGCILAVLLAYMKDGGPKGVEAFKEQRTHTFRAYRNRPLTLKSFHAGRGQINPGVEKWLADKLAKAKADGKQAEIALVELIHDMLTIDPKDRPEIRQVLRRLRCIALYKIAEPIQEAYKTSAHGHALEFLVEKHIFSQWLDRIGPIAKDDSRVLGTEESFIELRRALSDIYDELRLLSDITTNDRPLFTRLRHSNELLLSSLAWETRMSVHRCVELELLSQESSAKDEGELGQSHVVHDLALHASEPQVSDVPSTASLSYATRVAIANMAKLMNESNNSSIPKLSQEAVKLLPLPQKRKGSVPTFRLAKLREAKHEIGIERDVLVEEMQYNRNVADETVARTLFDRMVNVLGRQNQPMANFRALRCSGFYHEEARRYFGLVYDYPIPEGSNTSTDSSQKKTVQLAELMDKHDRVLDSQEDLIIPLGDRYRLAYELVAAVYAFHQAGWIHKNISSYNILFFQDDHSKEGNVDPNTEGYTRFKQLLLASPYLIGFSHARPNEENQYSNRTSAGVGNGDEAMRTLRAYQHPSYLGDNDSHRAPYRTAFDYYSLGLVLLEIGYWKPLRKLLRQQPKEGPELTRLEKAEHLRRRRVPGLAAYMGDAYAAAVAVCIDDTLLLSSGEFDGSRPGGDSDAERLAVDRNFENLVLTPLETLSRAMWSGPPPQKD</sequence>
<dbReference type="Proteomes" id="UP000800094">
    <property type="component" value="Unassembled WGS sequence"/>
</dbReference>
<dbReference type="GO" id="GO:0005524">
    <property type="term" value="F:ATP binding"/>
    <property type="evidence" value="ECO:0007669"/>
    <property type="project" value="InterPro"/>
</dbReference>
<dbReference type="PANTHER" id="PTHR37542:SF3">
    <property type="entry name" value="PRION-INHIBITION AND PROPAGATION HELO DOMAIN-CONTAINING PROTEIN"/>
    <property type="match status" value="1"/>
</dbReference>
<evidence type="ECO:0000256" key="1">
    <source>
        <dbReference type="SAM" id="MobiDB-lite"/>
    </source>
</evidence>